<dbReference type="Gene3D" id="3.30.460.10">
    <property type="entry name" value="Beta Polymerase, domain 2"/>
    <property type="match status" value="1"/>
</dbReference>
<gene>
    <name evidence="2" type="ORF">ACFSOZ_15300</name>
</gene>
<evidence type="ECO:0000313" key="2">
    <source>
        <dbReference type="EMBL" id="MFD1984022.1"/>
    </source>
</evidence>
<protein>
    <submittedName>
        <fullName evidence="2">Nucleotidyltransferase domain-containing protein</fullName>
    </submittedName>
</protein>
<proteinExistence type="predicted"/>
<evidence type="ECO:0000313" key="3">
    <source>
        <dbReference type="Proteomes" id="UP001597405"/>
    </source>
</evidence>
<name>A0ABW4UD32_9HYPH</name>
<sequence>MSTNLVTEAKDYLSQWAKIVREELAPLGIYAFGSLIYRDGALFGDGSDIDIVVVIPEKPDAIDRADWLEKLLRYKILLIATEN</sequence>
<dbReference type="SUPFAM" id="SSF81301">
    <property type="entry name" value="Nucleotidyltransferase"/>
    <property type="match status" value="1"/>
</dbReference>
<dbReference type="InterPro" id="IPR043519">
    <property type="entry name" value="NT_sf"/>
</dbReference>
<dbReference type="RefSeq" id="WP_379099407.1">
    <property type="nucleotide sequence ID" value="NZ_JBHUGZ010000010.1"/>
</dbReference>
<dbReference type="Pfam" id="PF20697">
    <property type="entry name" value="NTase-conflict"/>
    <property type="match status" value="1"/>
</dbReference>
<dbReference type="Proteomes" id="UP001597405">
    <property type="component" value="Unassembled WGS sequence"/>
</dbReference>
<reference evidence="3" key="1">
    <citation type="journal article" date="2019" name="Int. J. Syst. Evol. Microbiol.">
        <title>The Global Catalogue of Microorganisms (GCM) 10K type strain sequencing project: providing services to taxonomists for standard genome sequencing and annotation.</title>
        <authorList>
            <consortium name="The Broad Institute Genomics Platform"/>
            <consortium name="The Broad Institute Genome Sequencing Center for Infectious Disease"/>
            <person name="Wu L."/>
            <person name="Ma J."/>
        </authorList>
    </citation>
    <scope>NUCLEOTIDE SEQUENCE [LARGE SCALE GENOMIC DNA]</scope>
    <source>
        <strain evidence="3">CGMCC 1.16225</strain>
    </source>
</reference>
<accession>A0ABW4UD32</accession>
<keyword evidence="3" id="KW-1185">Reference proteome</keyword>
<comment type="caution">
    <text evidence="2">The sequence shown here is derived from an EMBL/GenBank/DDBJ whole genome shotgun (WGS) entry which is preliminary data.</text>
</comment>
<organism evidence="2 3">
    <name type="scientific">Mesorhizobium newzealandense</name>
    <dbReference type="NCBI Taxonomy" id="1300302"/>
    <lineage>
        <taxon>Bacteria</taxon>
        <taxon>Pseudomonadati</taxon>
        <taxon>Pseudomonadota</taxon>
        <taxon>Alphaproteobacteria</taxon>
        <taxon>Hyphomicrobiales</taxon>
        <taxon>Phyllobacteriaceae</taxon>
        <taxon>Mesorhizobium</taxon>
    </lineage>
</organism>
<evidence type="ECO:0000259" key="1">
    <source>
        <dbReference type="Pfam" id="PF20697"/>
    </source>
</evidence>
<feature type="domain" description="Pol beta superfamily nucleotidyltransferase in conflict systems" evidence="1">
    <location>
        <begin position="13"/>
        <end position="78"/>
    </location>
</feature>
<dbReference type="InterPro" id="IPR049153">
    <property type="entry name" value="NTase-conflict"/>
</dbReference>
<dbReference type="EMBL" id="JBHUGZ010000010">
    <property type="protein sequence ID" value="MFD1984022.1"/>
    <property type="molecule type" value="Genomic_DNA"/>
</dbReference>